<dbReference type="Proteomes" id="UP000095392">
    <property type="component" value="Unassembled WGS sequence"/>
</dbReference>
<protein>
    <recommendedName>
        <fullName evidence="3">Arc-like DNA binding domain-containing protein</fullName>
    </recommendedName>
</protein>
<keyword evidence="2" id="KW-1185">Reference proteome</keyword>
<organism evidence="1 2">
    <name type="scientific">Alteromonas macleodii</name>
    <name type="common">Pseudoalteromonas macleodii</name>
    <dbReference type="NCBI Taxonomy" id="28108"/>
    <lineage>
        <taxon>Bacteria</taxon>
        <taxon>Pseudomonadati</taxon>
        <taxon>Pseudomonadota</taxon>
        <taxon>Gammaproteobacteria</taxon>
        <taxon>Alteromonadales</taxon>
        <taxon>Alteromonadaceae</taxon>
        <taxon>Alteromonas/Salinimonas group</taxon>
        <taxon>Alteromonas</taxon>
    </lineage>
</organism>
<dbReference type="RefSeq" id="WP_014950597.1">
    <property type="nucleotide sequence ID" value="NZ_CP012202.1"/>
</dbReference>
<proteinExistence type="predicted"/>
<evidence type="ECO:0008006" key="3">
    <source>
        <dbReference type="Google" id="ProtNLM"/>
    </source>
</evidence>
<dbReference type="InterPro" id="IPR013321">
    <property type="entry name" value="Arc_rbn_hlx_hlx"/>
</dbReference>
<gene>
    <name evidence="1" type="ORF">BFV95_3274</name>
</gene>
<dbReference type="EMBL" id="MIPY01000021">
    <property type="protein sequence ID" value="OES29128.1"/>
    <property type="molecule type" value="Genomic_DNA"/>
</dbReference>
<reference evidence="1 2" key="1">
    <citation type="submission" date="2016-09" db="EMBL/GenBank/DDBJ databases">
        <title>Draft Genome Sequence of four Alteromonas macleodii strains isolated from copper coupons and grown long-term at elevated copper levels.</title>
        <authorList>
            <person name="Cusick K."/>
            <person name="Dale J."/>
            <person name="Little B."/>
            <person name="Biffinger J."/>
        </authorList>
    </citation>
    <scope>NUCLEOTIDE SEQUENCE [LARGE SCALE GENOMIC DNA]</scope>
    <source>
        <strain evidence="1 2">KCP01</strain>
    </source>
</reference>
<name>A0A1E7DAE0_ALTMA</name>
<dbReference type="SUPFAM" id="SSF47598">
    <property type="entry name" value="Ribbon-helix-helix"/>
    <property type="match status" value="1"/>
</dbReference>
<comment type="caution">
    <text evidence="1">The sequence shown here is derived from an EMBL/GenBank/DDBJ whole genome shotgun (WGS) entry which is preliminary data.</text>
</comment>
<dbReference type="AlphaFoldDB" id="A0A1E7DAE0"/>
<dbReference type="InterPro" id="IPR010985">
    <property type="entry name" value="Ribbon_hlx_hlx"/>
</dbReference>
<dbReference type="Gene3D" id="1.10.1220.10">
    <property type="entry name" value="Met repressor-like"/>
    <property type="match status" value="1"/>
</dbReference>
<evidence type="ECO:0000313" key="2">
    <source>
        <dbReference type="Proteomes" id="UP000095392"/>
    </source>
</evidence>
<dbReference type="GO" id="GO:0006355">
    <property type="term" value="P:regulation of DNA-templated transcription"/>
    <property type="evidence" value="ECO:0007669"/>
    <property type="project" value="InterPro"/>
</dbReference>
<sequence length="69" mass="7747">MAKKKAYPLRINENVLAAMERWAADDLRSVNAQIEYVLRQALVKQGRVKLVEKVVVEVEGIEPPDGGEN</sequence>
<accession>A0A1E7DAE0</accession>
<evidence type="ECO:0000313" key="1">
    <source>
        <dbReference type="EMBL" id="OES29128.1"/>
    </source>
</evidence>